<accession>A0A495S4F7</accession>
<comment type="caution">
    <text evidence="2">The sequence shown here is derived from an EMBL/GenBank/DDBJ whole genome shotgun (WGS) entry which is preliminary data.</text>
</comment>
<dbReference type="RefSeq" id="WP_121363930.1">
    <property type="nucleotide sequence ID" value="NZ_RBXA01000001.1"/>
</dbReference>
<dbReference type="PANTHER" id="PTHR40590">
    <property type="entry name" value="CYTOPLASMIC PROTEIN-RELATED"/>
    <property type="match status" value="1"/>
</dbReference>
<protein>
    <recommendedName>
        <fullName evidence="4">TraB family protein</fullName>
    </recommendedName>
</protein>
<feature type="chain" id="PRO_5019852496" description="TraB family protein" evidence="1">
    <location>
        <begin position="23"/>
        <end position="291"/>
    </location>
</feature>
<organism evidence="2 3">
    <name type="scientific">Flavobacterium limicola</name>
    <dbReference type="NCBI Taxonomy" id="180441"/>
    <lineage>
        <taxon>Bacteria</taxon>
        <taxon>Pseudomonadati</taxon>
        <taxon>Bacteroidota</taxon>
        <taxon>Flavobacteriia</taxon>
        <taxon>Flavobacteriales</taxon>
        <taxon>Flavobacteriaceae</taxon>
        <taxon>Flavobacterium</taxon>
    </lineage>
</organism>
<keyword evidence="3" id="KW-1185">Reference proteome</keyword>
<dbReference type="PANTHER" id="PTHR40590:SF1">
    <property type="entry name" value="CYTOPLASMIC PROTEIN"/>
    <property type="match status" value="1"/>
</dbReference>
<evidence type="ECO:0008006" key="4">
    <source>
        <dbReference type="Google" id="ProtNLM"/>
    </source>
</evidence>
<dbReference type="Pfam" id="PF01963">
    <property type="entry name" value="TraB_PrgY_gumN"/>
    <property type="match status" value="1"/>
</dbReference>
<name>A0A495S4F7_9FLAO</name>
<evidence type="ECO:0000313" key="3">
    <source>
        <dbReference type="Proteomes" id="UP000280091"/>
    </source>
</evidence>
<dbReference type="EMBL" id="RBXA01000001">
    <property type="protein sequence ID" value="RKS94675.1"/>
    <property type="molecule type" value="Genomic_DNA"/>
</dbReference>
<keyword evidence="1" id="KW-0732">Signal</keyword>
<evidence type="ECO:0000313" key="2">
    <source>
        <dbReference type="EMBL" id="RKS94675.1"/>
    </source>
</evidence>
<evidence type="ECO:0000256" key="1">
    <source>
        <dbReference type="SAM" id="SignalP"/>
    </source>
</evidence>
<reference evidence="2 3" key="1">
    <citation type="submission" date="2018-10" db="EMBL/GenBank/DDBJ databases">
        <title>Genomic Encyclopedia of Archaeal and Bacterial Type Strains, Phase II (KMG-II): from individual species to whole genera.</title>
        <authorList>
            <person name="Goeker M."/>
        </authorList>
    </citation>
    <scope>NUCLEOTIDE SEQUENCE [LARGE SCALE GENOMIC DNA]</scope>
    <source>
        <strain evidence="2 3">DSM 15094</strain>
    </source>
</reference>
<sequence>MKKLFKSIAVVAVLLISSGVFAQAKKATSVNSNDKSLLWEISGNGLSKSSYLYGTIHMICGNDYFLSDKAKKAFTASDNLVLEVNLSDPKELSAAQQLAYGKDPLSKTLSPEQLNDLDALLQKRTGMTVKQVDKFSLMTVMSLITMKSFGCADIKSYEMEFIAMAKESDKSVTGFETLQSQMDFLSKGYSDVEMITMLQESNDDTTKKMVQNYIQENLPELYKDITAPKVMNENARKWLLDVRNENWAVKMPDMMKDKSTFFAVGAAHLLDEQGVINLLRKKGYIVKPILN</sequence>
<dbReference type="InterPro" id="IPR047111">
    <property type="entry name" value="YbaP-like"/>
</dbReference>
<proteinExistence type="predicted"/>
<dbReference type="AlphaFoldDB" id="A0A495S4F7"/>
<dbReference type="CDD" id="cd14789">
    <property type="entry name" value="Tiki"/>
    <property type="match status" value="1"/>
</dbReference>
<dbReference type="Proteomes" id="UP000280091">
    <property type="component" value="Unassembled WGS sequence"/>
</dbReference>
<dbReference type="InterPro" id="IPR002816">
    <property type="entry name" value="TraB/PrgY/GumN_fam"/>
</dbReference>
<gene>
    <name evidence="2" type="ORF">BC952_0297</name>
</gene>
<dbReference type="OrthoDB" id="9798714at2"/>
<feature type="signal peptide" evidence="1">
    <location>
        <begin position="1"/>
        <end position="22"/>
    </location>
</feature>